<reference evidence="3" key="1">
    <citation type="journal article" date="2019" name="Int. J. Syst. Evol. Microbiol.">
        <title>The Global Catalogue of Microorganisms (GCM) 10K type strain sequencing project: providing services to taxonomists for standard genome sequencing and annotation.</title>
        <authorList>
            <consortium name="The Broad Institute Genomics Platform"/>
            <consortium name="The Broad Institute Genome Sequencing Center for Infectious Disease"/>
            <person name="Wu L."/>
            <person name="Ma J."/>
        </authorList>
    </citation>
    <scope>NUCLEOTIDE SEQUENCE [LARGE SCALE GENOMIC DNA]</scope>
    <source>
        <strain evidence="3">CCUG 60523</strain>
    </source>
</reference>
<dbReference type="Pfam" id="PF19578">
    <property type="entry name" value="DUF6090"/>
    <property type="match status" value="1"/>
</dbReference>
<dbReference type="RefSeq" id="WP_377904601.1">
    <property type="nucleotide sequence ID" value="NZ_JBHRZS010000006.1"/>
</dbReference>
<evidence type="ECO:0000313" key="2">
    <source>
        <dbReference type="EMBL" id="MFC3879819.1"/>
    </source>
</evidence>
<proteinExistence type="predicted"/>
<evidence type="ECO:0000256" key="1">
    <source>
        <dbReference type="SAM" id="Phobius"/>
    </source>
</evidence>
<evidence type="ECO:0000313" key="3">
    <source>
        <dbReference type="Proteomes" id="UP001595805"/>
    </source>
</evidence>
<dbReference type="Proteomes" id="UP001595805">
    <property type="component" value="Unassembled WGS sequence"/>
</dbReference>
<name>A0ABV8ARA6_9BACT</name>
<comment type="caution">
    <text evidence="2">The sequence shown here is derived from an EMBL/GenBank/DDBJ whole genome shotgun (WGS) entry which is preliminary data.</text>
</comment>
<feature type="transmembrane region" description="Helical" evidence="1">
    <location>
        <begin position="21"/>
        <end position="40"/>
    </location>
</feature>
<accession>A0ABV8ARA6</accession>
<keyword evidence="1" id="KW-0812">Transmembrane</keyword>
<organism evidence="2 3">
    <name type="scientific">Algoriphagus namhaensis</name>
    <dbReference type="NCBI Taxonomy" id="915353"/>
    <lineage>
        <taxon>Bacteria</taxon>
        <taxon>Pseudomonadati</taxon>
        <taxon>Bacteroidota</taxon>
        <taxon>Cytophagia</taxon>
        <taxon>Cytophagales</taxon>
        <taxon>Cyclobacteriaceae</taxon>
        <taxon>Algoriphagus</taxon>
    </lineage>
</organism>
<sequence length="244" mass="29103">MISFFRHIRQKLLSQNRVTRYLIYALGEILLVVIGILIALQVNNWNEDRKAKIQSLSYLEEFKKDLVNDTINFNRILDLIETQFQYESWALTYLSYQPQHMDSLQRAFFSPYFNQPISDRTYQKLQSSDNPNLVGFPALFEMITFYYTEGKFLVDMFNESEKSFFVNNKFHENLSNQFEITLPDFPMMATEAEQMETLYSMAESIEGRNFIMEKYLRRKSMINVFNDVKKKAKLLIIEIDKYQP</sequence>
<dbReference type="EMBL" id="JBHRZS010000006">
    <property type="protein sequence ID" value="MFC3879819.1"/>
    <property type="molecule type" value="Genomic_DNA"/>
</dbReference>
<protein>
    <submittedName>
        <fullName evidence="2">DUF6090 family protein</fullName>
    </submittedName>
</protein>
<keyword evidence="1" id="KW-1133">Transmembrane helix</keyword>
<keyword evidence="3" id="KW-1185">Reference proteome</keyword>
<gene>
    <name evidence="2" type="ORF">ACFOSV_06510</name>
</gene>
<dbReference type="InterPro" id="IPR045749">
    <property type="entry name" value="DUF6090"/>
</dbReference>
<keyword evidence="1" id="KW-0472">Membrane</keyword>